<dbReference type="Gene3D" id="2.30.30.240">
    <property type="entry name" value="PRC-barrel domain"/>
    <property type="match status" value="1"/>
</dbReference>
<protein>
    <recommendedName>
        <fullName evidence="5">Ribosome maturation factor RimM</fullName>
    </recommendedName>
</protein>
<dbReference type="Pfam" id="PF01782">
    <property type="entry name" value="RimM"/>
    <property type="match status" value="1"/>
</dbReference>
<dbReference type="PANTHER" id="PTHR33692">
    <property type="entry name" value="RIBOSOME MATURATION FACTOR RIMM"/>
    <property type="match status" value="1"/>
</dbReference>
<organism evidence="9 10">
    <name type="scientific">Tepidicaulis marinus</name>
    <dbReference type="NCBI Taxonomy" id="1333998"/>
    <lineage>
        <taxon>Bacteria</taxon>
        <taxon>Pseudomonadati</taxon>
        <taxon>Pseudomonadota</taxon>
        <taxon>Alphaproteobacteria</taxon>
        <taxon>Hyphomicrobiales</taxon>
        <taxon>Parvibaculaceae</taxon>
        <taxon>Tepidicaulis</taxon>
    </lineage>
</organism>
<comment type="subcellular location">
    <subcellularLocation>
        <location evidence="5">Cytoplasm</location>
    </subcellularLocation>
</comment>
<reference evidence="9 10" key="1">
    <citation type="submission" date="2014-07" db="EMBL/GenBank/DDBJ databases">
        <title>Tepidicaulis marinum gen. nov., sp. nov., a novel marine bacterium denitrifying nitrate to nitrous oxide strictly under microaerobic conditions.</title>
        <authorList>
            <person name="Takeuchi M."/>
            <person name="Yamagishi T."/>
            <person name="Kamagata Y."/>
            <person name="Oshima K."/>
            <person name="Hattori M."/>
            <person name="Katayama T."/>
            <person name="Hanada S."/>
            <person name="Tamaki H."/>
            <person name="Marumo K."/>
            <person name="Maeda H."/>
            <person name="Nedachi M."/>
            <person name="Iwasaki W."/>
            <person name="Suwa Y."/>
            <person name="Sakata S."/>
        </authorList>
    </citation>
    <scope>NUCLEOTIDE SEQUENCE [LARGE SCALE GENOMIC DNA]</scope>
    <source>
        <strain evidence="9 10">MA2</strain>
    </source>
</reference>
<keyword evidence="3 5" id="KW-0698">rRNA processing</keyword>
<dbReference type="GO" id="GO:0042274">
    <property type="term" value="P:ribosomal small subunit biogenesis"/>
    <property type="evidence" value="ECO:0007669"/>
    <property type="project" value="UniProtKB-UniRule"/>
</dbReference>
<accession>A0A081B8A0</accession>
<dbReference type="NCBIfam" id="TIGR02273">
    <property type="entry name" value="16S_RimM"/>
    <property type="match status" value="1"/>
</dbReference>
<feature type="domain" description="Ribosome maturation factor RimM PRC barrel" evidence="8">
    <location>
        <begin position="113"/>
        <end position="180"/>
    </location>
</feature>
<dbReference type="InterPro" id="IPR009000">
    <property type="entry name" value="Transl_B-barrel_sf"/>
</dbReference>
<dbReference type="InterPro" id="IPR036976">
    <property type="entry name" value="RimM_N_sf"/>
</dbReference>
<dbReference type="EMBL" id="BBIO01000003">
    <property type="protein sequence ID" value="GAK44268.1"/>
    <property type="molecule type" value="Genomic_DNA"/>
</dbReference>
<keyword evidence="2 5" id="KW-0690">Ribosome biogenesis</keyword>
<keyword evidence="1 5" id="KW-0963">Cytoplasm</keyword>
<proteinExistence type="inferred from homology"/>
<dbReference type="STRING" id="1333998.M2A_0767"/>
<feature type="compositionally biased region" description="Low complexity" evidence="6">
    <location>
        <begin position="206"/>
        <end position="219"/>
    </location>
</feature>
<evidence type="ECO:0000256" key="4">
    <source>
        <dbReference type="ARBA" id="ARBA00023186"/>
    </source>
</evidence>
<dbReference type="RefSeq" id="WP_045443230.1">
    <property type="nucleotide sequence ID" value="NZ_BBIO01000003.1"/>
</dbReference>
<sequence>MSPDDAGEGAGETKVCLGVIASPHGVHGRCRIKTFTAEPEAIGDYGPVETAKGSFALKVTGTGKGEGIVIAELEGVTRREQAEALRGLELYVPREKLGVPETGDGEEEAFFHADLVGLEAWATDGKLLGRVIAVHDFGAGDLLEIEQPNGKAELLPFTKDNVPEVKLAEGRLIADPPAGLFEPDKPRAKKRRRSPRAKAKAEAQKAEAGAEAGKAPGDG</sequence>
<dbReference type="InterPro" id="IPR056792">
    <property type="entry name" value="PRC_RimM"/>
</dbReference>
<feature type="domain" description="RimM N-terminal" evidence="7">
    <location>
        <begin position="17"/>
        <end position="95"/>
    </location>
</feature>
<dbReference type="GO" id="GO:0006364">
    <property type="term" value="P:rRNA processing"/>
    <property type="evidence" value="ECO:0007669"/>
    <property type="project" value="UniProtKB-UniRule"/>
</dbReference>
<evidence type="ECO:0000256" key="5">
    <source>
        <dbReference type="HAMAP-Rule" id="MF_00014"/>
    </source>
</evidence>
<evidence type="ECO:0000256" key="1">
    <source>
        <dbReference type="ARBA" id="ARBA00022490"/>
    </source>
</evidence>
<evidence type="ECO:0000256" key="3">
    <source>
        <dbReference type="ARBA" id="ARBA00022552"/>
    </source>
</evidence>
<dbReference type="PANTHER" id="PTHR33692:SF1">
    <property type="entry name" value="RIBOSOME MATURATION FACTOR RIMM"/>
    <property type="match status" value="1"/>
</dbReference>
<dbReference type="InterPro" id="IPR002676">
    <property type="entry name" value="RimM_N"/>
</dbReference>
<evidence type="ECO:0000259" key="7">
    <source>
        <dbReference type="Pfam" id="PF01782"/>
    </source>
</evidence>
<comment type="domain">
    <text evidence="5">The PRC barrel domain binds ribosomal protein uS19.</text>
</comment>
<keyword evidence="10" id="KW-1185">Reference proteome</keyword>
<dbReference type="GO" id="GO:0005840">
    <property type="term" value="C:ribosome"/>
    <property type="evidence" value="ECO:0007669"/>
    <property type="project" value="InterPro"/>
</dbReference>
<dbReference type="eggNOG" id="COG0806">
    <property type="taxonomic scope" value="Bacteria"/>
</dbReference>
<dbReference type="AlphaFoldDB" id="A0A081B8A0"/>
<dbReference type="GO" id="GO:0005737">
    <property type="term" value="C:cytoplasm"/>
    <property type="evidence" value="ECO:0007669"/>
    <property type="project" value="UniProtKB-SubCell"/>
</dbReference>
<comment type="function">
    <text evidence="5">An accessory protein needed during the final step in the assembly of 30S ribosomal subunit, possibly for assembly of the head region. Essential for efficient processing of 16S rRNA. May be needed both before and after RbfA during the maturation of 16S rRNA. It has affinity for free ribosomal 30S subunits but not for 70S ribosomes.</text>
</comment>
<dbReference type="GO" id="GO:0043022">
    <property type="term" value="F:ribosome binding"/>
    <property type="evidence" value="ECO:0007669"/>
    <property type="project" value="InterPro"/>
</dbReference>
<evidence type="ECO:0000313" key="9">
    <source>
        <dbReference type="EMBL" id="GAK44268.1"/>
    </source>
</evidence>
<feature type="compositionally biased region" description="Basic residues" evidence="6">
    <location>
        <begin position="187"/>
        <end position="198"/>
    </location>
</feature>
<dbReference type="InterPro" id="IPR011033">
    <property type="entry name" value="PRC_barrel-like_sf"/>
</dbReference>
<comment type="subunit">
    <text evidence="5">Binds ribosomal protein uS19.</text>
</comment>
<evidence type="ECO:0000259" key="8">
    <source>
        <dbReference type="Pfam" id="PF24986"/>
    </source>
</evidence>
<dbReference type="InterPro" id="IPR011961">
    <property type="entry name" value="RimM"/>
</dbReference>
<keyword evidence="4 5" id="KW-0143">Chaperone</keyword>
<dbReference type="Proteomes" id="UP000028702">
    <property type="component" value="Unassembled WGS sequence"/>
</dbReference>
<gene>
    <name evidence="5" type="primary">rimM</name>
    <name evidence="9" type="ORF">M2A_0767</name>
</gene>
<dbReference type="SUPFAM" id="SSF50346">
    <property type="entry name" value="PRC-barrel domain"/>
    <property type="match status" value="1"/>
</dbReference>
<dbReference type="Gene3D" id="2.40.30.60">
    <property type="entry name" value="RimM"/>
    <property type="match status" value="1"/>
</dbReference>
<dbReference type="HAMAP" id="MF_00014">
    <property type="entry name" value="Ribosome_mat_RimM"/>
    <property type="match status" value="1"/>
</dbReference>
<name>A0A081B8A0_9HYPH</name>
<evidence type="ECO:0000313" key="10">
    <source>
        <dbReference type="Proteomes" id="UP000028702"/>
    </source>
</evidence>
<comment type="similarity">
    <text evidence="5">Belongs to the RimM family.</text>
</comment>
<comment type="caution">
    <text evidence="9">The sequence shown here is derived from an EMBL/GenBank/DDBJ whole genome shotgun (WGS) entry which is preliminary data.</text>
</comment>
<feature type="region of interest" description="Disordered" evidence="6">
    <location>
        <begin position="175"/>
        <end position="219"/>
    </location>
</feature>
<evidence type="ECO:0000256" key="2">
    <source>
        <dbReference type="ARBA" id="ARBA00022517"/>
    </source>
</evidence>
<evidence type="ECO:0000256" key="6">
    <source>
        <dbReference type="SAM" id="MobiDB-lite"/>
    </source>
</evidence>
<dbReference type="SUPFAM" id="SSF50447">
    <property type="entry name" value="Translation proteins"/>
    <property type="match status" value="1"/>
</dbReference>
<dbReference type="Pfam" id="PF24986">
    <property type="entry name" value="PRC_RimM"/>
    <property type="match status" value="1"/>
</dbReference>